<reference evidence="2 3" key="1">
    <citation type="submission" date="2024-09" db="EMBL/GenBank/DDBJ databases">
        <authorList>
            <person name="Lee S.D."/>
        </authorList>
    </citation>
    <scope>NUCLEOTIDE SEQUENCE [LARGE SCALE GENOMIC DNA]</scope>
    <source>
        <strain evidence="2 3">N1-3</strain>
    </source>
</reference>
<name>A0ABV6WX75_9ACTN</name>
<organism evidence="2 3">
    <name type="scientific">Streptacidiphilus alkalitolerans</name>
    <dbReference type="NCBI Taxonomy" id="3342712"/>
    <lineage>
        <taxon>Bacteria</taxon>
        <taxon>Bacillati</taxon>
        <taxon>Actinomycetota</taxon>
        <taxon>Actinomycetes</taxon>
        <taxon>Kitasatosporales</taxon>
        <taxon>Streptomycetaceae</taxon>
        <taxon>Streptacidiphilus</taxon>
    </lineage>
</organism>
<dbReference type="Pfam" id="PF01609">
    <property type="entry name" value="DDE_Tnp_1"/>
    <property type="match status" value="1"/>
</dbReference>
<dbReference type="Proteomes" id="UP001592530">
    <property type="component" value="Unassembled WGS sequence"/>
</dbReference>
<dbReference type="InterPro" id="IPR002559">
    <property type="entry name" value="Transposase_11"/>
</dbReference>
<sequence>MDGSETCPAATCRRDGNKLRDGRKHQVLTDTGGLLLEVTVTATNVHDSVAAPELIEAFMAEPGRLLKLVWADSAYQGPVLAEAFAAHGVWAEVVRRPDGTDGFVLARRRAVERTLVALAGPATEPRPRAPT</sequence>
<dbReference type="RefSeq" id="WP_380550167.1">
    <property type="nucleotide sequence ID" value="NZ_JBHEZY010000002.1"/>
</dbReference>
<accession>A0ABV6WX75</accession>
<evidence type="ECO:0000313" key="2">
    <source>
        <dbReference type="EMBL" id="MFC1430517.1"/>
    </source>
</evidence>
<gene>
    <name evidence="2" type="ORF">ACEZDB_07535</name>
</gene>
<evidence type="ECO:0000259" key="1">
    <source>
        <dbReference type="Pfam" id="PF01609"/>
    </source>
</evidence>
<feature type="domain" description="Transposase IS4-like" evidence="1">
    <location>
        <begin position="15"/>
        <end position="89"/>
    </location>
</feature>
<dbReference type="PANTHER" id="PTHR30007">
    <property type="entry name" value="PHP DOMAIN PROTEIN"/>
    <property type="match status" value="1"/>
</dbReference>
<dbReference type="PANTHER" id="PTHR30007:SF0">
    <property type="entry name" value="TRANSPOSASE"/>
    <property type="match status" value="1"/>
</dbReference>
<proteinExistence type="predicted"/>
<dbReference type="EMBL" id="JBHEZY010000002">
    <property type="protein sequence ID" value="MFC1430517.1"/>
    <property type="molecule type" value="Genomic_DNA"/>
</dbReference>
<protein>
    <submittedName>
        <fullName evidence="2">Transposase</fullName>
    </submittedName>
</protein>
<comment type="caution">
    <text evidence="2">The sequence shown here is derived from an EMBL/GenBank/DDBJ whole genome shotgun (WGS) entry which is preliminary data.</text>
</comment>
<evidence type="ECO:0000313" key="3">
    <source>
        <dbReference type="Proteomes" id="UP001592530"/>
    </source>
</evidence>